<dbReference type="EMBL" id="PDGH01000101">
    <property type="protein sequence ID" value="POB47022.1"/>
    <property type="molecule type" value="Genomic_DNA"/>
</dbReference>
<comment type="caution">
    <text evidence="1">The sequence shown here is derived from an EMBL/GenBank/DDBJ whole genome shotgun (WGS) entry which is preliminary data.</text>
</comment>
<evidence type="ECO:0000313" key="2">
    <source>
        <dbReference type="Proteomes" id="UP000237466"/>
    </source>
</evidence>
<dbReference type="Pfam" id="PF02810">
    <property type="entry name" value="SEC-C"/>
    <property type="match status" value="1"/>
</dbReference>
<dbReference type="SUPFAM" id="SSF103642">
    <property type="entry name" value="Sec-C motif"/>
    <property type="match status" value="1"/>
</dbReference>
<dbReference type="InterPro" id="IPR010602">
    <property type="entry name" value="DUF1186"/>
</dbReference>
<organism evidence="1 2">
    <name type="scientific">Vibrio vulnificus</name>
    <dbReference type="NCBI Taxonomy" id="672"/>
    <lineage>
        <taxon>Bacteria</taxon>
        <taxon>Pseudomonadati</taxon>
        <taxon>Pseudomonadota</taxon>
        <taxon>Gammaproteobacteria</taxon>
        <taxon>Vibrionales</taxon>
        <taxon>Vibrionaceae</taxon>
        <taxon>Vibrio</taxon>
    </lineage>
</organism>
<dbReference type="Proteomes" id="UP000237466">
    <property type="component" value="Unassembled WGS sequence"/>
</dbReference>
<proteinExistence type="predicted"/>
<sequence>MTVNDIIRALSIDNFEFPRAALSAARNQWAELLPEIHKLFDAALGETPISSRQENLLYWSILLLADQNETDSFEKLVSLCINEGKHDTLLDRVLNDDITETLPTIFYTLCNGRSEALSRLMSSLCTDEYIKVGAIRVLYRLHCDGVLPKAFFNHHAPVWMASLASNAQAYVLSVLGCFLIELDLKSFQPEMLKLCEEGLIDEEMLYPEEVDQWVLDDKAFGTKDTECLSSSFDVMSAERWVEDLPLFPTIEKPSEPKMLGRNDPCFCGSGKKYKKCCLN</sequence>
<dbReference type="RefSeq" id="WP_103200524.1">
    <property type="nucleotide sequence ID" value="NZ_PDGH01000101.1"/>
</dbReference>
<protein>
    <recommendedName>
        <fullName evidence="3">DUF1186 domain-containing protein</fullName>
    </recommendedName>
</protein>
<reference evidence="1 2" key="1">
    <citation type="journal article" date="2018" name="Front. Microbiol.">
        <title>Phylogeny of Vibrio vulnificus from the Analysis of the Core-Genome: Implications for Intra-Species Taxonomy.</title>
        <authorList>
            <person name="Roig F.J."/>
            <person name="Gonzalez-Candelas F."/>
            <person name="Sanjuan E."/>
            <person name="Fouz B."/>
            <person name="Feil E.J."/>
            <person name="Llorens C."/>
            <person name="Baker-Austin C."/>
            <person name="Oliver J.D."/>
            <person name="Danin-Poleg Y."/>
            <person name="Gibas C.J."/>
            <person name="Kashi Y."/>
            <person name="Gulig P.A."/>
            <person name="Morrison S.S."/>
            <person name="Amaro C."/>
        </authorList>
    </citation>
    <scope>NUCLEOTIDE SEQUENCE [LARGE SCALE GENOMIC DNA]</scope>
    <source>
        <strain evidence="1 2">CECT4608</strain>
    </source>
</reference>
<evidence type="ECO:0008006" key="3">
    <source>
        <dbReference type="Google" id="ProtNLM"/>
    </source>
</evidence>
<evidence type="ECO:0000313" key="1">
    <source>
        <dbReference type="EMBL" id="POB47022.1"/>
    </source>
</evidence>
<gene>
    <name evidence="1" type="ORF">CRN52_13170</name>
</gene>
<name>A0A2S3R1Q4_VIBVL</name>
<dbReference type="Pfam" id="PF06685">
    <property type="entry name" value="DUF1186"/>
    <property type="match status" value="1"/>
</dbReference>
<accession>A0A2S3R1Q4</accession>
<dbReference type="InterPro" id="IPR004027">
    <property type="entry name" value="SEC_C_motif"/>
</dbReference>
<dbReference type="Gene3D" id="3.10.450.50">
    <property type="match status" value="1"/>
</dbReference>
<dbReference type="AlphaFoldDB" id="A0A2S3R1Q4"/>